<evidence type="ECO:0000256" key="2">
    <source>
        <dbReference type="ARBA" id="ARBA00022737"/>
    </source>
</evidence>
<proteinExistence type="predicted"/>
<dbReference type="Proteomes" id="UP000654075">
    <property type="component" value="Unassembled WGS sequence"/>
</dbReference>
<dbReference type="OrthoDB" id="256303at2759"/>
<sequence length="167" mass="18544">VLTFDLNRIQQSTASTSQSHSGLKMQTRCISCFPDRTGYVLGSVEGRCQVKSLEEASKTFSFKCHRTDNSIGAVNVVDFHPAEPNAFVTAGNDGTFVFWDKANKQCLKRFKSCLYPITAGRFNASGSFFAYAVSYDWSQGHQVDLASMPRQVLLHRCDASETKPKVN</sequence>
<feature type="repeat" description="WD" evidence="3">
    <location>
        <begin position="67"/>
        <end position="109"/>
    </location>
</feature>
<gene>
    <name evidence="4" type="ORF">PGLA1383_LOCUS3591</name>
</gene>
<dbReference type="SUPFAM" id="SSF50978">
    <property type="entry name" value="WD40 repeat-like"/>
    <property type="match status" value="1"/>
</dbReference>
<evidence type="ECO:0000313" key="4">
    <source>
        <dbReference type="EMBL" id="CAE8584662.1"/>
    </source>
</evidence>
<dbReference type="Gene3D" id="2.130.10.10">
    <property type="entry name" value="YVTN repeat-like/Quinoprotein amine dehydrogenase"/>
    <property type="match status" value="1"/>
</dbReference>
<dbReference type="EMBL" id="CAJNNV010001269">
    <property type="protein sequence ID" value="CAE8584662.1"/>
    <property type="molecule type" value="Genomic_DNA"/>
</dbReference>
<comment type="caution">
    <text evidence="4">The sequence shown here is derived from an EMBL/GenBank/DDBJ whole genome shotgun (WGS) entry which is preliminary data.</text>
</comment>
<name>A0A813D9R8_POLGL</name>
<dbReference type="PANTHER" id="PTHR10971">
    <property type="entry name" value="MRNA EXPORT FACTOR AND BUB3"/>
    <property type="match status" value="1"/>
</dbReference>
<keyword evidence="2" id="KW-0677">Repeat</keyword>
<feature type="non-terminal residue" evidence="4">
    <location>
        <position position="1"/>
    </location>
</feature>
<evidence type="ECO:0000256" key="1">
    <source>
        <dbReference type="ARBA" id="ARBA00022574"/>
    </source>
</evidence>
<dbReference type="OMA" id="NIWDSEN"/>
<evidence type="ECO:0000256" key="3">
    <source>
        <dbReference type="PROSITE-ProRule" id="PRU00221"/>
    </source>
</evidence>
<evidence type="ECO:0000313" key="5">
    <source>
        <dbReference type="Proteomes" id="UP000654075"/>
    </source>
</evidence>
<dbReference type="AlphaFoldDB" id="A0A813D9R8"/>
<keyword evidence="5" id="KW-1185">Reference proteome</keyword>
<keyword evidence="1 3" id="KW-0853">WD repeat</keyword>
<reference evidence="4" key="1">
    <citation type="submission" date="2021-02" db="EMBL/GenBank/DDBJ databases">
        <authorList>
            <person name="Dougan E. K."/>
            <person name="Rhodes N."/>
            <person name="Thang M."/>
            <person name="Chan C."/>
        </authorList>
    </citation>
    <scope>NUCLEOTIDE SEQUENCE</scope>
</reference>
<accession>A0A813D9R8</accession>
<dbReference type="SMART" id="SM00320">
    <property type="entry name" value="WD40"/>
    <property type="match status" value="1"/>
</dbReference>
<dbReference type="PROSITE" id="PS50082">
    <property type="entry name" value="WD_REPEATS_2"/>
    <property type="match status" value="1"/>
</dbReference>
<dbReference type="InterPro" id="IPR036322">
    <property type="entry name" value="WD40_repeat_dom_sf"/>
</dbReference>
<protein>
    <submittedName>
        <fullName evidence="4">Uncharacterized protein</fullName>
    </submittedName>
</protein>
<dbReference type="InterPro" id="IPR001680">
    <property type="entry name" value="WD40_rpt"/>
</dbReference>
<dbReference type="InterPro" id="IPR015943">
    <property type="entry name" value="WD40/YVTN_repeat-like_dom_sf"/>
</dbReference>
<organism evidence="4 5">
    <name type="scientific">Polarella glacialis</name>
    <name type="common">Dinoflagellate</name>
    <dbReference type="NCBI Taxonomy" id="89957"/>
    <lineage>
        <taxon>Eukaryota</taxon>
        <taxon>Sar</taxon>
        <taxon>Alveolata</taxon>
        <taxon>Dinophyceae</taxon>
        <taxon>Suessiales</taxon>
        <taxon>Suessiaceae</taxon>
        <taxon>Polarella</taxon>
    </lineage>
</organism>